<organism evidence="3 4">
    <name type="scientific">Gordonia hydrophobica</name>
    <dbReference type="NCBI Taxonomy" id="40516"/>
    <lineage>
        <taxon>Bacteria</taxon>
        <taxon>Bacillati</taxon>
        <taxon>Actinomycetota</taxon>
        <taxon>Actinomycetes</taxon>
        <taxon>Mycobacteriales</taxon>
        <taxon>Gordoniaceae</taxon>
        <taxon>Gordonia</taxon>
    </lineage>
</organism>
<reference evidence="3 4" key="1">
    <citation type="journal article" date="2023" name="Virus Evol.">
        <title>Computational host range prediction-The good, the bad, and the ugly.</title>
        <authorList>
            <person name="Howell A.A."/>
            <person name="Versoza C.J."/>
            <person name="Pfeifer S.P."/>
        </authorList>
    </citation>
    <scope>NUCLEOTIDE SEQUENCE [LARGE SCALE GENOMIC DNA]</scope>
    <source>
        <strain evidence="3 4">1610/1b</strain>
    </source>
</reference>
<dbReference type="Gene3D" id="3.10.129.10">
    <property type="entry name" value="Hotdog Thioesterase"/>
    <property type="match status" value="1"/>
</dbReference>
<keyword evidence="4" id="KW-1185">Reference proteome</keyword>
<accession>A0ABZ2TW70</accession>
<comment type="similarity">
    <text evidence="1">Belongs to the enoyl-CoA hydratase/isomerase family.</text>
</comment>
<dbReference type="InterPro" id="IPR002539">
    <property type="entry name" value="MaoC-like_dom"/>
</dbReference>
<dbReference type="Proteomes" id="UP001479933">
    <property type="component" value="Chromosome"/>
</dbReference>
<evidence type="ECO:0000313" key="3">
    <source>
        <dbReference type="EMBL" id="WYY05778.1"/>
    </source>
</evidence>
<name>A0ABZ2TW70_9ACTN</name>
<dbReference type="RefSeq" id="WP_066164639.1">
    <property type="nucleotide sequence ID" value="NZ_CP136137.1"/>
</dbReference>
<dbReference type="InterPro" id="IPR029069">
    <property type="entry name" value="HotDog_dom_sf"/>
</dbReference>
<feature type="domain" description="MaoC-like" evidence="2">
    <location>
        <begin position="8"/>
        <end position="101"/>
    </location>
</feature>
<protein>
    <submittedName>
        <fullName evidence="3">MaoC/PaaZ C-terminal domain-containing protein</fullName>
    </submittedName>
</protein>
<sequence>MRVAIGDTVTGDAIVVDAEKMKIMAALLEDPNPIHWDTRVVAQLGLGDAPVNQGPLNMGYIQSMLADWAGGRDRIRDFRSRFLGNVFGGQTVRAGARVTAIDQAVDGGLLVGCDVWLDVLDAERAVTGTATVYLDNNE</sequence>
<proteinExistence type="inferred from homology"/>
<gene>
    <name evidence="3" type="ORF">RVF87_11855</name>
</gene>
<evidence type="ECO:0000313" key="4">
    <source>
        <dbReference type="Proteomes" id="UP001479933"/>
    </source>
</evidence>
<dbReference type="SUPFAM" id="SSF54637">
    <property type="entry name" value="Thioesterase/thiol ester dehydrase-isomerase"/>
    <property type="match status" value="1"/>
</dbReference>
<dbReference type="EMBL" id="CP136137">
    <property type="protein sequence ID" value="WYY05778.1"/>
    <property type="molecule type" value="Genomic_DNA"/>
</dbReference>
<evidence type="ECO:0000256" key="1">
    <source>
        <dbReference type="ARBA" id="ARBA00005254"/>
    </source>
</evidence>
<dbReference type="Pfam" id="PF01575">
    <property type="entry name" value="MaoC_dehydratas"/>
    <property type="match status" value="1"/>
</dbReference>
<evidence type="ECO:0000259" key="2">
    <source>
        <dbReference type="Pfam" id="PF01575"/>
    </source>
</evidence>